<feature type="compositionally biased region" description="Low complexity" evidence="1">
    <location>
        <begin position="301"/>
        <end position="317"/>
    </location>
</feature>
<evidence type="ECO:0000259" key="3">
    <source>
        <dbReference type="PROSITE" id="PS50835"/>
    </source>
</evidence>
<dbReference type="InterPro" id="IPR036179">
    <property type="entry name" value="Ig-like_dom_sf"/>
</dbReference>
<dbReference type="AlphaFoldDB" id="A0A443S6Q5"/>
<protein>
    <recommendedName>
        <fullName evidence="3">Ig-like domain-containing protein</fullName>
    </recommendedName>
</protein>
<gene>
    <name evidence="4" type="ORF">B4U80_13418</name>
</gene>
<organism evidence="4 5">
    <name type="scientific">Leptotrombidium deliense</name>
    <dbReference type="NCBI Taxonomy" id="299467"/>
    <lineage>
        <taxon>Eukaryota</taxon>
        <taxon>Metazoa</taxon>
        <taxon>Ecdysozoa</taxon>
        <taxon>Arthropoda</taxon>
        <taxon>Chelicerata</taxon>
        <taxon>Arachnida</taxon>
        <taxon>Acari</taxon>
        <taxon>Acariformes</taxon>
        <taxon>Trombidiformes</taxon>
        <taxon>Prostigmata</taxon>
        <taxon>Anystina</taxon>
        <taxon>Parasitengona</taxon>
        <taxon>Trombiculoidea</taxon>
        <taxon>Trombiculidae</taxon>
        <taxon>Leptotrombidium</taxon>
    </lineage>
</organism>
<sequence>MTLTCIVSGDPAPKVSWYRDIMADIEILPSSNVEMITYRDKTVSISFVNSKQYNYIYNKLLLFHILNQKMESFNSTLVYNRVTEAEDGQFKCKADNEYGTDSAFIDVDIVSMRKEYSNITECCVEQGVDSDCLKACSKDENDIDFVLNKPHCLTKINKIVSCAFDGKDNRQCCRRKQVPDECIHWCFGIENELEFCLLGSVKQIISCFTNETSVDSNRVNNNLNEHAVKRRVARLKSHKNYVLAVVLFTTVLALISIAVIAAMIYYNKKYMRRTTNNNNEDVIGFENQTYLKDTDSVNLRTQSSTTQQSNQNTTSTA</sequence>
<dbReference type="InterPro" id="IPR002602">
    <property type="entry name" value="DB"/>
</dbReference>
<feature type="domain" description="Ig-like" evidence="3">
    <location>
        <begin position="1"/>
        <end position="110"/>
    </location>
</feature>
<feature type="region of interest" description="Disordered" evidence="1">
    <location>
        <begin position="296"/>
        <end position="317"/>
    </location>
</feature>
<evidence type="ECO:0000256" key="2">
    <source>
        <dbReference type="SAM" id="Phobius"/>
    </source>
</evidence>
<dbReference type="SUPFAM" id="SSF48726">
    <property type="entry name" value="Immunoglobulin"/>
    <property type="match status" value="1"/>
</dbReference>
<keyword evidence="5" id="KW-1185">Reference proteome</keyword>
<dbReference type="EMBL" id="NCKV01006871">
    <property type="protein sequence ID" value="RWS23226.1"/>
    <property type="molecule type" value="Genomic_DNA"/>
</dbReference>
<reference evidence="4 5" key="1">
    <citation type="journal article" date="2018" name="Gigascience">
        <title>Genomes of trombidid mites reveal novel predicted allergens and laterally-transferred genes associated with secondary metabolism.</title>
        <authorList>
            <person name="Dong X."/>
            <person name="Chaisiri K."/>
            <person name="Xia D."/>
            <person name="Armstrong S.D."/>
            <person name="Fang Y."/>
            <person name="Donnelly M.J."/>
            <person name="Kadowaki T."/>
            <person name="McGarry J.W."/>
            <person name="Darby A.C."/>
            <person name="Makepeace B.L."/>
        </authorList>
    </citation>
    <scope>NUCLEOTIDE SEQUENCE [LARGE SCALE GENOMIC DNA]</scope>
    <source>
        <strain evidence="4">UoL-UT</strain>
    </source>
</reference>
<dbReference type="InterPro" id="IPR007110">
    <property type="entry name" value="Ig-like_dom"/>
</dbReference>
<evidence type="ECO:0000313" key="5">
    <source>
        <dbReference type="Proteomes" id="UP000288716"/>
    </source>
</evidence>
<proteinExistence type="predicted"/>
<feature type="transmembrane region" description="Helical" evidence="2">
    <location>
        <begin position="241"/>
        <end position="266"/>
    </location>
</feature>
<dbReference type="Gene3D" id="2.60.40.10">
    <property type="entry name" value="Immunoglobulins"/>
    <property type="match status" value="1"/>
</dbReference>
<dbReference type="InterPro" id="IPR013783">
    <property type="entry name" value="Ig-like_fold"/>
</dbReference>
<name>A0A443S6Q5_9ACAR</name>
<keyword evidence="2" id="KW-0812">Transmembrane</keyword>
<comment type="caution">
    <text evidence="4">The sequence shown here is derived from an EMBL/GenBank/DDBJ whole genome shotgun (WGS) entry which is preliminary data.</text>
</comment>
<dbReference type="OrthoDB" id="5843172at2759"/>
<evidence type="ECO:0000256" key="1">
    <source>
        <dbReference type="SAM" id="MobiDB-lite"/>
    </source>
</evidence>
<dbReference type="PROSITE" id="PS50835">
    <property type="entry name" value="IG_LIKE"/>
    <property type="match status" value="1"/>
</dbReference>
<dbReference type="Pfam" id="PF01682">
    <property type="entry name" value="DB"/>
    <property type="match status" value="1"/>
</dbReference>
<dbReference type="Proteomes" id="UP000288716">
    <property type="component" value="Unassembled WGS sequence"/>
</dbReference>
<dbReference type="STRING" id="299467.A0A443S6Q5"/>
<keyword evidence="2" id="KW-0472">Membrane</keyword>
<accession>A0A443S6Q5</accession>
<keyword evidence="2" id="KW-1133">Transmembrane helix</keyword>
<evidence type="ECO:0000313" key="4">
    <source>
        <dbReference type="EMBL" id="RWS23226.1"/>
    </source>
</evidence>
<dbReference type="VEuPathDB" id="VectorBase:LDEU008814"/>